<keyword evidence="3" id="KW-0378">Hydrolase</keyword>
<dbReference type="CDD" id="cd04488">
    <property type="entry name" value="RecG_wedge_OBF"/>
    <property type="match status" value="1"/>
</dbReference>
<dbReference type="SUPFAM" id="SSF52540">
    <property type="entry name" value="P-loop containing nucleoside triphosphate hydrolases"/>
    <property type="match status" value="2"/>
</dbReference>
<dbReference type="InterPro" id="IPR027417">
    <property type="entry name" value="P-loop_NTPase"/>
</dbReference>
<evidence type="ECO:0000259" key="10">
    <source>
        <dbReference type="PROSITE" id="PS51194"/>
    </source>
</evidence>
<keyword evidence="4 11" id="KW-0347">Helicase</keyword>
<dbReference type="GO" id="GO:0005524">
    <property type="term" value="F:ATP binding"/>
    <property type="evidence" value="ECO:0007669"/>
    <property type="project" value="UniProtKB-KW"/>
</dbReference>
<dbReference type="Pfam" id="PF00271">
    <property type="entry name" value="Helicase_C"/>
    <property type="match status" value="1"/>
</dbReference>
<dbReference type="PANTHER" id="PTHR47964">
    <property type="entry name" value="ATP-DEPENDENT DNA HELICASE HOMOLOG RECG, CHLOROPLASTIC"/>
    <property type="match status" value="1"/>
</dbReference>
<proteinExistence type="predicted"/>
<dbReference type="InterPro" id="IPR014001">
    <property type="entry name" value="Helicase_ATP-bd"/>
</dbReference>
<evidence type="ECO:0000256" key="3">
    <source>
        <dbReference type="ARBA" id="ARBA00022801"/>
    </source>
</evidence>
<dbReference type="InterPro" id="IPR047112">
    <property type="entry name" value="RecG/Mfd"/>
</dbReference>
<feature type="domain" description="Helicase ATP-binding" evidence="9">
    <location>
        <begin position="291"/>
        <end position="452"/>
    </location>
</feature>
<dbReference type="InterPro" id="IPR011545">
    <property type="entry name" value="DEAD/DEAH_box_helicase_dom"/>
</dbReference>
<keyword evidence="5" id="KW-0067">ATP-binding</keyword>
<feature type="domain" description="Helicase C-terminal" evidence="10">
    <location>
        <begin position="478"/>
        <end position="633"/>
    </location>
</feature>
<evidence type="ECO:0000313" key="11">
    <source>
        <dbReference type="EMBL" id="MBK8572743.1"/>
    </source>
</evidence>
<dbReference type="InterPro" id="IPR033454">
    <property type="entry name" value="RecG_wedge"/>
</dbReference>
<evidence type="ECO:0000256" key="4">
    <source>
        <dbReference type="ARBA" id="ARBA00022806"/>
    </source>
</evidence>
<comment type="caution">
    <text evidence="11">The sequence shown here is derived from an EMBL/GenBank/DDBJ whole genome shotgun (WGS) entry which is preliminary data.</text>
</comment>
<sequence length="694" mass="76622">MSLAPLPLSSKVTVLRGLGPARAAALQEAGIDTLQDLLWSLPYRYVDRGSLRPLGSLEMRGFEAQEPGLVTVLGTIQDLRQSTTRVQRMALTEVLLADGTGTLRLVWFNQPYLGRTLKVGDRLLVFGSLAMGRHGVEMRGPQFEVMERSGDIGWVRRYLPLYRKLGPLPGRVRQKLVAEALGRVHLGEDWLPLELSKELPDTLTALRLLHDPPDQAEARDLEEGTTPAHRRLASEELFAFSLGVALRRAGRLQRPGQKVSTSPELRERLRSFLPFHLTGAQRRAFREIVEDLTSGRVMNRLLQGDVGSGKTLVALLSMAMVAETGGQGALLVPTEVLARQHAASFQRYLGDEAGAVQLLLGGMKAAEKRAALARIASGEARYVIGTHALFQEAVTFHRLQLVVVDEQHRFGVKQREALKEKGGDPHWLVMSATPIPRSLALAVFGDLDQSVLDELPPGRQPITSRLYSTDAAGRAWEQVRRELAEGRQAFVVSPSIDPSEEGKVQLRDIQAMEALLRGVFPGEAIEVVHGRLKADDMAARMGRFVSGEARLLLATTVIEVGVDVPNATVMVVDHAERFGLSQLHQLRGRVGRGAHRSHFLMISDSENERLQTLVETQDGFRIAQRDLELRGPGEFFGVRQAGLPQFQVADLVRDRDLLLRCREAAGRALALGLSEAQTAWLRREQVRLKLADVS</sequence>
<organism evidence="11 12">
    <name type="scientific">Candidatus Geothrix odensensis</name>
    <dbReference type="NCBI Taxonomy" id="2954440"/>
    <lineage>
        <taxon>Bacteria</taxon>
        <taxon>Pseudomonadati</taxon>
        <taxon>Acidobacteriota</taxon>
        <taxon>Holophagae</taxon>
        <taxon>Holophagales</taxon>
        <taxon>Holophagaceae</taxon>
        <taxon>Geothrix</taxon>
    </lineage>
</organism>
<keyword evidence="6" id="KW-0238">DNA-binding</keyword>
<dbReference type="Gene3D" id="2.40.50.140">
    <property type="entry name" value="Nucleic acid-binding proteins"/>
    <property type="match status" value="1"/>
</dbReference>
<dbReference type="PROSITE" id="PS51192">
    <property type="entry name" value="HELICASE_ATP_BIND_1"/>
    <property type="match status" value="1"/>
</dbReference>
<dbReference type="SUPFAM" id="SSF50249">
    <property type="entry name" value="Nucleic acid-binding proteins"/>
    <property type="match status" value="1"/>
</dbReference>
<accession>A0A936F277</accession>
<evidence type="ECO:0000256" key="2">
    <source>
        <dbReference type="ARBA" id="ARBA00022763"/>
    </source>
</evidence>
<evidence type="ECO:0000256" key="7">
    <source>
        <dbReference type="ARBA" id="ARBA00023204"/>
    </source>
</evidence>
<dbReference type="GO" id="GO:0003677">
    <property type="term" value="F:DNA binding"/>
    <property type="evidence" value="ECO:0007669"/>
    <property type="project" value="UniProtKB-KW"/>
</dbReference>
<dbReference type="NCBIfam" id="NF008168">
    <property type="entry name" value="PRK10917.2-2"/>
    <property type="match status" value="1"/>
</dbReference>
<dbReference type="SMART" id="SM00487">
    <property type="entry name" value="DEXDc"/>
    <property type="match status" value="1"/>
</dbReference>
<dbReference type="PROSITE" id="PS51194">
    <property type="entry name" value="HELICASE_CTER"/>
    <property type="match status" value="1"/>
</dbReference>
<gene>
    <name evidence="11" type="primary">recG</name>
    <name evidence="11" type="ORF">IPN91_08865</name>
</gene>
<keyword evidence="1" id="KW-0547">Nucleotide-binding</keyword>
<dbReference type="InterPro" id="IPR045562">
    <property type="entry name" value="RecG_dom3_C"/>
</dbReference>
<dbReference type="Pfam" id="PF19833">
    <property type="entry name" value="RecG_dom3_C"/>
    <property type="match status" value="1"/>
</dbReference>
<dbReference type="InterPro" id="IPR001650">
    <property type="entry name" value="Helicase_C-like"/>
</dbReference>
<dbReference type="CDD" id="cd17992">
    <property type="entry name" value="DEXHc_RecG"/>
    <property type="match status" value="1"/>
</dbReference>
<keyword evidence="2" id="KW-0227">DNA damage</keyword>
<dbReference type="EMBL" id="JADKCH010000007">
    <property type="protein sequence ID" value="MBK8572743.1"/>
    <property type="molecule type" value="Genomic_DNA"/>
</dbReference>
<evidence type="ECO:0000313" key="12">
    <source>
        <dbReference type="Proteomes" id="UP000709959"/>
    </source>
</evidence>
<evidence type="ECO:0000256" key="8">
    <source>
        <dbReference type="ARBA" id="ARBA00049819"/>
    </source>
</evidence>
<dbReference type="GO" id="GO:0016787">
    <property type="term" value="F:hydrolase activity"/>
    <property type="evidence" value="ECO:0007669"/>
    <property type="project" value="UniProtKB-KW"/>
</dbReference>
<name>A0A936F277_9BACT</name>
<dbReference type="SMART" id="SM00490">
    <property type="entry name" value="HELICc"/>
    <property type="match status" value="1"/>
</dbReference>
<evidence type="ECO:0000259" key="9">
    <source>
        <dbReference type="PROSITE" id="PS51192"/>
    </source>
</evidence>
<dbReference type="PANTHER" id="PTHR47964:SF1">
    <property type="entry name" value="ATP-DEPENDENT DNA HELICASE HOMOLOG RECG, CHLOROPLASTIC"/>
    <property type="match status" value="1"/>
</dbReference>
<evidence type="ECO:0000256" key="5">
    <source>
        <dbReference type="ARBA" id="ARBA00022840"/>
    </source>
</evidence>
<dbReference type="AlphaFoldDB" id="A0A936F277"/>
<dbReference type="GO" id="GO:0006281">
    <property type="term" value="P:DNA repair"/>
    <property type="evidence" value="ECO:0007669"/>
    <property type="project" value="UniProtKB-KW"/>
</dbReference>
<keyword evidence="7" id="KW-0234">DNA repair</keyword>
<dbReference type="Pfam" id="PF00270">
    <property type="entry name" value="DEAD"/>
    <property type="match status" value="1"/>
</dbReference>
<dbReference type="Gene3D" id="3.40.50.300">
    <property type="entry name" value="P-loop containing nucleotide triphosphate hydrolases"/>
    <property type="match status" value="2"/>
</dbReference>
<dbReference type="Pfam" id="PF17191">
    <property type="entry name" value="RecG_wedge"/>
    <property type="match status" value="1"/>
</dbReference>
<dbReference type="GO" id="GO:0003678">
    <property type="term" value="F:DNA helicase activity"/>
    <property type="evidence" value="ECO:0007669"/>
    <property type="project" value="TreeGrafter"/>
</dbReference>
<protein>
    <recommendedName>
        <fullName evidence="8">Probable DNA 3'-5' helicase RecG</fullName>
    </recommendedName>
</protein>
<dbReference type="Proteomes" id="UP000709959">
    <property type="component" value="Unassembled WGS sequence"/>
</dbReference>
<evidence type="ECO:0000256" key="6">
    <source>
        <dbReference type="ARBA" id="ARBA00023125"/>
    </source>
</evidence>
<dbReference type="InterPro" id="IPR012340">
    <property type="entry name" value="NA-bd_OB-fold"/>
</dbReference>
<reference evidence="11 12" key="1">
    <citation type="submission" date="2020-10" db="EMBL/GenBank/DDBJ databases">
        <title>Connecting structure to function with the recovery of over 1000 high-quality activated sludge metagenome-assembled genomes encoding full-length rRNA genes using long-read sequencing.</title>
        <authorList>
            <person name="Singleton C.M."/>
            <person name="Petriglieri F."/>
            <person name="Kristensen J.M."/>
            <person name="Kirkegaard R.H."/>
            <person name="Michaelsen T.Y."/>
            <person name="Andersen M.H."/>
            <person name="Karst S.M."/>
            <person name="Dueholm M.S."/>
            <person name="Nielsen P.H."/>
            <person name="Albertsen M."/>
        </authorList>
    </citation>
    <scope>NUCLEOTIDE SEQUENCE [LARGE SCALE GENOMIC DNA]</scope>
    <source>
        <strain evidence="11">OdNE_18-Q3-R46-58_MAXAC.008</strain>
    </source>
</reference>
<evidence type="ECO:0000256" key="1">
    <source>
        <dbReference type="ARBA" id="ARBA00022741"/>
    </source>
</evidence>